<dbReference type="Pfam" id="PF13470">
    <property type="entry name" value="PIN_3"/>
    <property type="match status" value="1"/>
</dbReference>
<feature type="domain" description="PIN" evidence="1">
    <location>
        <begin position="4"/>
        <end position="118"/>
    </location>
</feature>
<dbReference type="InterPro" id="IPR002716">
    <property type="entry name" value="PIN_dom"/>
</dbReference>
<evidence type="ECO:0000313" key="2">
    <source>
        <dbReference type="EMBL" id="KKL67135.1"/>
    </source>
</evidence>
<evidence type="ECO:0000259" key="1">
    <source>
        <dbReference type="SMART" id="SM00670"/>
    </source>
</evidence>
<dbReference type="CDD" id="cd09854">
    <property type="entry name" value="PIN_VapC-like"/>
    <property type="match status" value="1"/>
</dbReference>
<name>A0A0F9GCA8_9ZZZZ</name>
<dbReference type="SMART" id="SM00670">
    <property type="entry name" value="PINc"/>
    <property type="match status" value="1"/>
</dbReference>
<dbReference type="InterPro" id="IPR002850">
    <property type="entry name" value="PIN_toxin-like"/>
</dbReference>
<comment type="caution">
    <text evidence="2">The sequence shown here is derived from an EMBL/GenBank/DDBJ whole genome shotgun (WGS) entry which is preliminary data.</text>
</comment>
<reference evidence="2" key="1">
    <citation type="journal article" date="2015" name="Nature">
        <title>Complex archaea that bridge the gap between prokaryotes and eukaryotes.</title>
        <authorList>
            <person name="Spang A."/>
            <person name="Saw J.H."/>
            <person name="Jorgensen S.L."/>
            <person name="Zaremba-Niedzwiedzka K."/>
            <person name="Martijn J."/>
            <person name="Lind A.E."/>
            <person name="van Eijk R."/>
            <person name="Schleper C."/>
            <person name="Guy L."/>
            <person name="Ettema T.J."/>
        </authorList>
    </citation>
    <scope>NUCLEOTIDE SEQUENCE</scope>
</reference>
<dbReference type="PANTHER" id="PTHR34610">
    <property type="entry name" value="SSL7007 PROTEIN"/>
    <property type="match status" value="1"/>
</dbReference>
<dbReference type="AlphaFoldDB" id="A0A0F9GCA8"/>
<gene>
    <name evidence="2" type="ORF">LCGC14_2138010</name>
</gene>
<dbReference type="EMBL" id="LAZR01026973">
    <property type="protein sequence ID" value="KKL67135.1"/>
    <property type="molecule type" value="Genomic_DNA"/>
</dbReference>
<dbReference type="PANTHER" id="PTHR34610:SF3">
    <property type="entry name" value="SSL7007 PROTEIN"/>
    <property type="match status" value="1"/>
</dbReference>
<dbReference type="SUPFAM" id="SSF88723">
    <property type="entry name" value="PIN domain-like"/>
    <property type="match status" value="1"/>
</dbReference>
<dbReference type="InterPro" id="IPR029060">
    <property type="entry name" value="PIN-like_dom_sf"/>
</dbReference>
<accession>A0A0F9GCA8</accession>
<protein>
    <recommendedName>
        <fullName evidence="1">PIN domain-containing protein</fullName>
    </recommendedName>
</protein>
<dbReference type="Gene3D" id="3.40.50.1010">
    <property type="entry name" value="5'-nuclease"/>
    <property type="match status" value="1"/>
</dbReference>
<organism evidence="2">
    <name type="scientific">marine sediment metagenome</name>
    <dbReference type="NCBI Taxonomy" id="412755"/>
    <lineage>
        <taxon>unclassified sequences</taxon>
        <taxon>metagenomes</taxon>
        <taxon>ecological metagenomes</taxon>
    </lineage>
</organism>
<proteinExistence type="predicted"/>
<sequence length="139" mass="14960">MQLLKLVLDTNVLVASLFGGNAGRLIDAWRSGPEGKIMLCVTPAVLREYENILTRFSFRGDRLTSLLDDIHNGRNILLDDNPPMGRWVEDDPEDDKFIACALAHGADLIVSSDTHIKDAAPGAGLTVCGSGEALKMAGI</sequence>